<feature type="domain" description="ABC transporter" evidence="6">
    <location>
        <begin position="310"/>
        <end position="524"/>
    </location>
</feature>
<sequence length="617" mass="67620">MLKISDITYSIEGRPLFEDASATIPDGHKVGLVGPNGAGKTTLFRLIRGQAVLEKGDISLPSRAKVGGVAQEVPSSATSLLDTVLAADTERSGLLAEAETATDPARIAEIQTRLADIDAWSAEGRASSILKGLGFDAEQQLMPCSDFSGGWRMRVALAGVLFAQPDLLLLDEPTNYLDLEGALWLEQYLAKYPHTVIIISHDRGLLNRAVGSILHLEGKKLTLYSGGYDSFVRQRAANREQQASAAKKQDERRAHLQKFVDRFKAKASKAKQAQARVKMLEKMETITAPEDAAKQVFTFPEPEQLSPPIVALEGGSVGYDGRAVLQRLNLRIDQDDRIALLGRNGEGKSTLSKLLAGKLAPMTGSMVKSSKLRIGYFAQHQVDELDLGASPLLHLQRIRPDEGQSKLRARLAGFGLGADQAETEVGRLSGGQKARLSLLLSTIDAPHMLILDEPTNHLDIESREALTEALNTYTGAVILVSHDMHLLSMVADRLWLVKDGRVAPYEADLDAYRQELLTPPKKDAAPEAPKPKPKRAPREQVLALRSEVRKCEERVQKLEEMAGKLSTKLADPALYEDGRAGELETWNRKYAELREAMDRAEALWMDALEKLETAEAP</sequence>
<dbReference type="InterPro" id="IPR037118">
    <property type="entry name" value="Val-tRNA_synth_C_sf"/>
</dbReference>
<feature type="coiled-coil region" evidence="4">
    <location>
        <begin position="541"/>
        <end position="603"/>
    </location>
</feature>
<dbReference type="PANTHER" id="PTHR19211:SF14">
    <property type="entry name" value="ATP-BINDING CASSETTE SUB-FAMILY F MEMBER 1"/>
    <property type="match status" value="1"/>
</dbReference>
<organism evidence="7 8">
    <name type="scientific">Thioclava litoralis</name>
    <dbReference type="NCBI Taxonomy" id="3076557"/>
    <lineage>
        <taxon>Bacteria</taxon>
        <taxon>Pseudomonadati</taxon>
        <taxon>Pseudomonadota</taxon>
        <taxon>Alphaproteobacteria</taxon>
        <taxon>Rhodobacterales</taxon>
        <taxon>Paracoccaceae</taxon>
        <taxon>Thioclava</taxon>
    </lineage>
</organism>
<dbReference type="InterPro" id="IPR027417">
    <property type="entry name" value="P-loop_NTPase"/>
</dbReference>
<dbReference type="PANTHER" id="PTHR19211">
    <property type="entry name" value="ATP-BINDING TRANSPORT PROTEIN-RELATED"/>
    <property type="match status" value="1"/>
</dbReference>
<reference evidence="7 8" key="1">
    <citation type="submission" date="2023-09" db="EMBL/GenBank/DDBJ databases">
        <title>Thioclava shenzhenensis sp. nov., a multidrug resistant bacteria-antagonizing species isolated from coastal seawater.</title>
        <authorList>
            <person name="Long M."/>
        </authorList>
    </citation>
    <scope>NUCLEOTIDE SEQUENCE [LARGE SCALE GENOMIC DNA]</scope>
    <source>
        <strain evidence="7 8">FTW29</strain>
    </source>
</reference>
<protein>
    <submittedName>
        <fullName evidence="7">ABC-F family ATP-binding cassette domain-containing protein</fullName>
    </submittedName>
</protein>
<keyword evidence="2" id="KW-0547">Nucleotide-binding</keyword>
<dbReference type="Gene3D" id="3.40.50.300">
    <property type="entry name" value="P-loop containing nucleotide triphosphate hydrolases"/>
    <property type="match status" value="2"/>
</dbReference>
<evidence type="ECO:0000313" key="7">
    <source>
        <dbReference type="EMBL" id="WRY33656.1"/>
    </source>
</evidence>
<dbReference type="GO" id="GO:0005524">
    <property type="term" value="F:ATP binding"/>
    <property type="evidence" value="ECO:0007669"/>
    <property type="project" value="UniProtKB-KW"/>
</dbReference>
<dbReference type="Gene3D" id="1.10.287.380">
    <property type="entry name" value="Valyl-tRNA synthetase, C-terminal domain"/>
    <property type="match status" value="1"/>
</dbReference>
<dbReference type="PROSITE" id="PS00211">
    <property type="entry name" value="ABC_TRANSPORTER_1"/>
    <property type="match status" value="2"/>
</dbReference>
<evidence type="ECO:0000313" key="8">
    <source>
        <dbReference type="Proteomes" id="UP001623290"/>
    </source>
</evidence>
<dbReference type="InterPro" id="IPR032781">
    <property type="entry name" value="ABC_tran_Xtn"/>
</dbReference>
<evidence type="ECO:0000256" key="1">
    <source>
        <dbReference type="ARBA" id="ARBA00022737"/>
    </source>
</evidence>
<proteinExistence type="predicted"/>
<dbReference type="PROSITE" id="PS50893">
    <property type="entry name" value="ABC_TRANSPORTER_2"/>
    <property type="match status" value="2"/>
</dbReference>
<dbReference type="CDD" id="cd03221">
    <property type="entry name" value="ABCF_EF-3"/>
    <property type="match status" value="2"/>
</dbReference>
<accession>A0ABZ1DZK2</accession>
<feature type="domain" description="ABC transporter" evidence="6">
    <location>
        <begin position="2"/>
        <end position="243"/>
    </location>
</feature>
<feature type="region of interest" description="Disordered" evidence="5">
    <location>
        <begin position="517"/>
        <end position="539"/>
    </location>
</feature>
<name>A0ABZ1DZK2_9RHOB</name>
<keyword evidence="1" id="KW-0677">Repeat</keyword>
<dbReference type="SMART" id="SM00382">
    <property type="entry name" value="AAA"/>
    <property type="match status" value="2"/>
</dbReference>
<dbReference type="InterPro" id="IPR003439">
    <property type="entry name" value="ABC_transporter-like_ATP-bd"/>
</dbReference>
<dbReference type="EMBL" id="CP135443">
    <property type="protein sequence ID" value="WRY33656.1"/>
    <property type="molecule type" value="Genomic_DNA"/>
</dbReference>
<dbReference type="Pfam" id="PF12848">
    <property type="entry name" value="ABC_tran_Xtn"/>
    <property type="match status" value="1"/>
</dbReference>
<evidence type="ECO:0000256" key="2">
    <source>
        <dbReference type="ARBA" id="ARBA00022741"/>
    </source>
</evidence>
<gene>
    <name evidence="7" type="ORF">RPE78_13410</name>
</gene>
<evidence type="ECO:0000256" key="5">
    <source>
        <dbReference type="SAM" id="MobiDB-lite"/>
    </source>
</evidence>
<dbReference type="SUPFAM" id="SSF52540">
    <property type="entry name" value="P-loop containing nucleoside triphosphate hydrolases"/>
    <property type="match status" value="2"/>
</dbReference>
<dbReference type="InterPro" id="IPR050611">
    <property type="entry name" value="ABCF"/>
</dbReference>
<dbReference type="Proteomes" id="UP001623290">
    <property type="component" value="Chromosome"/>
</dbReference>
<keyword evidence="8" id="KW-1185">Reference proteome</keyword>
<dbReference type="Pfam" id="PF00005">
    <property type="entry name" value="ABC_tran"/>
    <property type="match status" value="2"/>
</dbReference>
<evidence type="ECO:0000256" key="4">
    <source>
        <dbReference type="SAM" id="Coils"/>
    </source>
</evidence>
<evidence type="ECO:0000256" key="3">
    <source>
        <dbReference type="ARBA" id="ARBA00022840"/>
    </source>
</evidence>
<keyword evidence="4" id="KW-0175">Coiled coil</keyword>
<dbReference type="InterPro" id="IPR017871">
    <property type="entry name" value="ABC_transporter-like_CS"/>
</dbReference>
<dbReference type="InterPro" id="IPR003593">
    <property type="entry name" value="AAA+_ATPase"/>
</dbReference>
<keyword evidence="3 7" id="KW-0067">ATP-binding</keyword>
<evidence type="ECO:0000259" key="6">
    <source>
        <dbReference type="PROSITE" id="PS50893"/>
    </source>
</evidence>
<dbReference type="RefSeq" id="WP_339107427.1">
    <property type="nucleotide sequence ID" value="NZ_CP135443.1"/>
</dbReference>